<sequence length="21" mass="2386">MRREKTVPCKLAETQVAPEKA</sequence>
<reference evidence="2" key="1">
    <citation type="submission" date="2014-09" db="EMBL/GenBank/DDBJ databases">
        <authorList>
            <person name="Magalhaes I.L.F."/>
            <person name="Oliveira U."/>
            <person name="Santos F.R."/>
            <person name="Vidigal T.H.D.A."/>
            <person name="Brescovit A.D."/>
            <person name="Santos A.J."/>
        </authorList>
    </citation>
    <scope>NUCLEOTIDE SEQUENCE</scope>
    <source>
        <tissue evidence="2">Shoot tissue taken approximately 20 cm above the soil surface</tissue>
    </source>
</reference>
<organism evidence="2">
    <name type="scientific">Arundo donax</name>
    <name type="common">Giant reed</name>
    <name type="synonym">Donax arundinaceus</name>
    <dbReference type="NCBI Taxonomy" id="35708"/>
    <lineage>
        <taxon>Eukaryota</taxon>
        <taxon>Viridiplantae</taxon>
        <taxon>Streptophyta</taxon>
        <taxon>Embryophyta</taxon>
        <taxon>Tracheophyta</taxon>
        <taxon>Spermatophyta</taxon>
        <taxon>Magnoliopsida</taxon>
        <taxon>Liliopsida</taxon>
        <taxon>Poales</taxon>
        <taxon>Poaceae</taxon>
        <taxon>PACMAD clade</taxon>
        <taxon>Arundinoideae</taxon>
        <taxon>Arundineae</taxon>
        <taxon>Arundo</taxon>
    </lineage>
</organism>
<accession>A0A0A9AS83</accession>
<proteinExistence type="predicted"/>
<feature type="region of interest" description="Disordered" evidence="1">
    <location>
        <begin position="1"/>
        <end position="21"/>
    </location>
</feature>
<dbReference type="EMBL" id="GBRH01247943">
    <property type="protein sequence ID" value="JAD49952.1"/>
    <property type="molecule type" value="Transcribed_RNA"/>
</dbReference>
<reference evidence="2" key="2">
    <citation type="journal article" date="2015" name="Data Brief">
        <title>Shoot transcriptome of the giant reed, Arundo donax.</title>
        <authorList>
            <person name="Barrero R.A."/>
            <person name="Guerrero F.D."/>
            <person name="Moolhuijzen P."/>
            <person name="Goolsby J.A."/>
            <person name="Tidwell J."/>
            <person name="Bellgard S.E."/>
            <person name="Bellgard M.I."/>
        </authorList>
    </citation>
    <scope>NUCLEOTIDE SEQUENCE</scope>
    <source>
        <tissue evidence="2">Shoot tissue taken approximately 20 cm above the soil surface</tissue>
    </source>
</reference>
<protein>
    <submittedName>
        <fullName evidence="2">Uncharacterized protein</fullName>
    </submittedName>
</protein>
<dbReference type="AlphaFoldDB" id="A0A0A9AS83"/>
<evidence type="ECO:0000256" key="1">
    <source>
        <dbReference type="SAM" id="MobiDB-lite"/>
    </source>
</evidence>
<name>A0A0A9AS83_ARUDO</name>
<evidence type="ECO:0000313" key="2">
    <source>
        <dbReference type="EMBL" id="JAD49952.1"/>
    </source>
</evidence>